<dbReference type="SUPFAM" id="SSF51294">
    <property type="entry name" value="Hedgehog/intein (Hint) domain"/>
    <property type="match status" value="1"/>
</dbReference>
<dbReference type="SMART" id="SM00306">
    <property type="entry name" value="HintN"/>
    <property type="match status" value="1"/>
</dbReference>
<dbReference type="CDD" id="cd00081">
    <property type="entry name" value="Hint"/>
    <property type="match status" value="1"/>
</dbReference>
<dbReference type="InterPro" id="IPR036844">
    <property type="entry name" value="Hint_dom_sf"/>
</dbReference>
<accession>A0ABT4H6W7</accession>
<dbReference type="RefSeq" id="WP_005548828.1">
    <property type="nucleotide sequence ID" value="NZ_JAMDNA010000126.1"/>
</dbReference>
<protein>
    <submittedName>
        <fullName evidence="2">HINT domain-containing protein</fullName>
    </submittedName>
</protein>
<keyword evidence="3" id="KW-1185">Reference proteome</keyword>
<dbReference type="GeneID" id="94490062"/>
<proteinExistence type="predicted"/>
<sequence>MKITSTESRAYSYAYDLLSREYADVYDTNRFNYLFGLLTQTSAYKNSAGNADWARAELAKDYSKWHQEISFAEALASLGPVIGGIGKAREVGGKGRAIGGCNCFTADTKVLTDGVEKNIEDLEVGDKVLSKNEETNEVAYKEITATFNHEADEIYQIHVGDQVIESTYNHPFWVEGKGWTYVKDLRVGDLLVQSDGNTLKADSIKLERRQAKVYNLRVDGFHTYFVSDLGIWVHNTNCWGKFSADDLKKLGKADQKDIKRITGNANDAFGFFKEQVSSYKEVSPGVFVGKDANKVTFTYRASSKSGPPTIDVKGISGVRKIKFLED</sequence>
<dbReference type="Proteomes" id="UP001527181">
    <property type="component" value="Unassembled WGS sequence"/>
</dbReference>
<dbReference type="NCBIfam" id="TIGR01443">
    <property type="entry name" value="intein_Cterm"/>
    <property type="match status" value="1"/>
</dbReference>
<dbReference type="Gene3D" id="2.170.16.10">
    <property type="entry name" value="Hedgehog/Intein (Hint) domain"/>
    <property type="match status" value="1"/>
</dbReference>
<evidence type="ECO:0000313" key="3">
    <source>
        <dbReference type="Proteomes" id="UP001527181"/>
    </source>
</evidence>
<dbReference type="Pfam" id="PF07591">
    <property type="entry name" value="PT-HINT"/>
    <property type="match status" value="1"/>
</dbReference>
<comment type="caution">
    <text evidence="2">The sequence shown here is derived from an EMBL/GenBank/DDBJ whole genome shotgun (WGS) entry which is preliminary data.</text>
</comment>
<dbReference type="PROSITE" id="PS50817">
    <property type="entry name" value="INTEIN_N_TER"/>
    <property type="match status" value="1"/>
</dbReference>
<dbReference type="EMBL" id="JAMDNP010000109">
    <property type="protein sequence ID" value="MCY9764731.1"/>
    <property type="molecule type" value="Genomic_DNA"/>
</dbReference>
<feature type="domain" description="Hint" evidence="1">
    <location>
        <begin position="101"/>
        <end position="195"/>
    </location>
</feature>
<evidence type="ECO:0000313" key="2">
    <source>
        <dbReference type="EMBL" id="MCY9764731.1"/>
    </source>
</evidence>
<reference evidence="2 3" key="1">
    <citation type="submission" date="2022-05" db="EMBL/GenBank/DDBJ databases">
        <title>Genome Sequencing of Bee-Associated Microbes.</title>
        <authorList>
            <person name="Dunlap C."/>
        </authorList>
    </citation>
    <scope>NUCLEOTIDE SEQUENCE [LARGE SCALE GENOMIC DNA]</scope>
    <source>
        <strain evidence="2 3">NRRL B-04010</strain>
    </source>
</reference>
<name>A0ABT4H6W7_PAEAL</name>
<gene>
    <name evidence="2" type="ORF">M5X12_30005</name>
</gene>
<dbReference type="PROSITE" id="PS50818">
    <property type="entry name" value="INTEIN_C_TER"/>
    <property type="match status" value="1"/>
</dbReference>
<dbReference type="InterPro" id="IPR006141">
    <property type="entry name" value="Intein_N"/>
</dbReference>
<evidence type="ECO:0000259" key="1">
    <source>
        <dbReference type="SMART" id="SM00306"/>
    </source>
</evidence>
<organism evidence="2 3">
    <name type="scientific">Paenibacillus alvei</name>
    <name type="common">Bacillus alvei</name>
    <dbReference type="NCBI Taxonomy" id="44250"/>
    <lineage>
        <taxon>Bacteria</taxon>
        <taxon>Bacillati</taxon>
        <taxon>Bacillota</taxon>
        <taxon>Bacilli</taxon>
        <taxon>Bacillales</taxon>
        <taxon>Paenibacillaceae</taxon>
        <taxon>Paenibacillus</taxon>
    </lineage>
</organism>
<dbReference type="InterPro" id="IPR003587">
    <property type="entry name" value="Hint_dom_N"/>
</dbReference>
<dbReference type="InterPro" id="IPR030934">
    <property type="entry name" value="Intein_C"/>
</dbReference>